<evidence type="ECO:0000256" key="5">
    <source>
        <dbReference type="ARBA" id="ARBA00022692"/>
    </source>
</evidence>
<dbReference type="GO" id="GO:0006811">
    <property type="term" value="P:monoatomic ion transport"/>
    <property type="evidence" value="ECO:0007669"/>
    <property type="project" value="UniProtKB-KW"/>
</dbReference>
<sequence>MKKLLTVLAVAGLAGSACAQSSLTLFGVLDVGIARVDGSGVRRTGLSTGGANISRLGFRGVEDLGGGLSAGFWLEAGLDVDTGLGKSASGALAFNRRSTASLSGGFGELRLGRDDAATFLNTLIFDPFLTNGVGGNNAFIMLGAPIQQSNAISYLTPPSLGGFYGQLQVAPGEQPSTAPNRHEGDYAGLRAGYRSGALHVAAAWGRLHGATSDTELKIANAGVSWDFGFVRPSLLWAREERAAARMTAIELGATAPIGPGELRAQASRYDRADSNADWTKFAIGYGYNLSKRTQLYATVAHLHNSDGAQRSIGVQGLPATGTSLGGSSNGYEMGIRHAF</sequence>
<dbReference type="PRINTS" id="PR00184">
    <property type="entry name" value="NEISSPPORIN"/>
</dbReference>
<keyword evidence="9" id="KW-0472">Membrane</keyword>
<dbReference type="GO" id="GO:0009279">
    <property type="term" value="C:cell outer membrane"/>
    <property type="evidence" value="ECO:0007669"/>
    <property type="project" value="UniProtKB-SubCell"/>
</dbReference>
<dbReference type="InterPro" id="IPR002299">
    <property type="entry name" value="Porin_Neis"/>
</dbReference>
<dbReference type="CDD" id="cd00342">
    <property type="entry name" value="gram_neg_porins"/>
    <property type="match status" value="1"/>
</dbReference>
<evidence type="ECO:0000256" key="11">
    <source>
        <dbReference type="SAM" id="SignalP"/>
    </source>
</evidence>
<keyword evidence="4" id="KW-1134">Transmembrane beta strand</keyword>
<reference evidence="13" key="1">
    <citation type="journal article" date="2012" name="J. Microbiol. Biotechnol.">
        <title>Ramlibacter ginsenosidimutans sp. nov., with ginsenoside-converting activity.</title>
        <authorList>
            <person name="Wang L."/>
            <person name="An D.S."/>
            <person name="Kim S.G."/>
            <person name="Jin F.X."/>
            <person name="Kim S.C."/>
            <person name="Lee S.T."/>
            <person name="Im W.T."/>
        </authorList>
    </citation>
    <scope>NUCLEOTIDE SEQUENCE</scope>
    <source>
        <strain evidence="13">KACC 17527</strain>
    </source>
</reference>
<dbReference type="AlphaFoldDB" id="A0A934TXK4"/>
<evidence type="ECO:0000256" key="10">
    <source>
        <dbReference type="ARBA" id="ARBA00023237"/>
    </source>
</evidence>
<evidence type="ECO:0000256" key="6">
    <source>
        <dbReference type="ARBA" id="ARBA00022729"/>
    </source>
</evidence>
<dbReference type="PROSITE" id="PS51257">
    <property type="entry name" value="PROKAR_LIPOPROTEIN"/>
    <property type="match status" value="1"/>
</dbReference>
<keyword evidence="8" id="KW-0626">Porin</keyword>
<protein>
    <submittedName>
        <fullName evidence="13">Porin</fullName>
    </submittedName>
</protein>
<comment type="subcellular location">
    <subcellularLocation>
        <location evidence="1">Cell outer membrane</location>
        <topology evidence="1">Multi-pass membrane protein</topology>
    </subcellularLocation>
</comment>
<evidence type="ECO:0000313" key="14">
    <source>
        <dbReference type="Proteomes" id="UP000630528"/>
    </source>
</evidence>
<dbReference type="InterPro" id="IPR033900">
    <property type="entry name" value="Gram_neg_porin_domain"/>
</dbReference>
<keyword evidence="14" id="KW-1185">Reference proteome</keyword>
<dbReference type="InterPro" id="IPR023614">
    <property type="entry name" value="Porin_dom_sf"/>
</dbReference>
<dbReference type="GO" id="GO:0015288">
    <property type="term" value="F:porin activity"/>
    <property type="evidence" value="ECO:0007669"/>
    <property type="project" value="UniProtKB-KW"/>
</dbReference>
<evidence type="ECO:0000259" key="12">
    <source>
        <dbReference type="Pfam" id="PF13609"/>
    </source>
</evidence>
<feature type="chain" id="PRO_5038103192" evidence="11">
    <location>
        <begin position="20"/>
        <end position="339"/>
    </location>
</feature>
<evidence type="ECO:0000256" key="1">
    <source>
        <dbReference type="ARBA" id="ARBA00004571"/>
    </source>
</evidence>
<keyword evidence="6 11" id="KW-0732">Signal</keyword>
<organism evidence="13 14">
    <name type="scientific">Ramlibacter ginsenosidimutans</name>
    <dbReference type="NCBI Taxonomy" id="502333"/>
    <lineage>
        <taxon>Bacteria</taxon>
        <taxon>Pseudomonadati</taxon>
        <taxon>Pseudomonadota</taxon>
        <taxon>Betaproteobacteria</taxon>
        <taxon>Burkholderiales</taxon>
        <taxon>Comamonadaceae</taxon>
        <taxon>Ramlibacter</taxon>
    </lineage>
</organism>
<name>A0A934TXK4_9BURK</name>
<evidence type="ECO:0000256" key="9">
    <source>
        <dbReference type="ARBA" id="ARBA00023136"/>
    </source>
</evidence>
<evidence type="ECO:0000256" key="7">
    <source>
        <dbReference type="ARBA" id="ARBA00023065"/>
    </source>
</evidence>
<dbReference type="RefSeq" id="WP_201176673.1">
    <property type="nucleotide sequence ID" value="NZ_JAEPWM010000012.1"/>
</dbReference>
<comment type="caution">
    <text evidence="13">The sequence shown here is derived from an EMBL/GenBank/DDBJ whole genome shotgun (WGS) entry which is preliminary data.</text>
</comment>
<keyword evidence="3" id="KW-0813">Transport</keyword>
<dbReference type="EMBL" id="JAEPWM010000012">
    <property type="protein sequence ID" value="MBK6008785.1"/>
    <property type="molecule type" value="Genomic_DNA"/>
</dbReference>
<accession>A0A934TXK4</accession>
<gene>
    <name evidence="13" type="ORF">JJB11_22020</name>
</gene>
<dbReference type="Pfam" id="PF13609">
    <property type="entry name" value="Porin_4"/>
    <property type="match status" value="1"/>
</dbReference>
<reference evidence="13" key="2">
    <citation type="submission" date="2021-01" db="EMBL/GenBank/DDBJ databases">
        <authorList>
            <person name="Kang M."/>
        </authorList>
    </citation>
    <scope>NUCLEOTIDE SEQUENCE</scope>
    <source>
        <strain evidence="13">KACC 17527</strain>
    </source>
</reference>
<dbReference type="PANTHER" id="PTHR34501">
    <property type="entry name" value="PROTEIN YDDL-RELATED"/>
    <property type="match status" value="1"/>
</dbReference>
<evidence type="ECO:0000256" key="8">
    <source>
        <dbReference type="ARBA" id="ARBA00023114"/>
    </source>
</evidence>
<dbReference type="Gene3D" id="2.40.160.10">
    <property type="entry name" value="Porin"/>
    <property type="match status" value="1"/>
</dbReference>
<dbReference type="SUPFAM" id="SSF56935">
    <property type="entry name" value="Porins"/>
    <property type="match status" value="1"/>
</dbReference>
<comment type="subunit">
    <text evidence="2">Homotrimer.</text>
</comment>
<feature type="signal peptide" evidence="11">
    <location>
        <begin position="1"/>
        <end position="19"/>
    </location>
</feature>
<evidence type="ECO:0000313" key="13">
    <source>
        <dbReference type="EMBL" id="MBK6008785.1"/>
    </source>
</evidence>
<dbReference type="Proteomes" id="UP000630528">
    <property type="component" value="Unassembled WGS sequence"/>
</dbReference>
<evidence type="ECO:0000256" key="4">
    <source>
        <dbReference type="ARBA" id="ARBA00022452"/>
    </source>
</evidence>
<dbReference type="InterPro" id="IPR050298">
    <property type="entry name" value="Gram-neg_bact_OMP"/>
</dbReference>
<dbReference type="PANTHER" id="PTHR34501:SF9">
    <property type="entry name" value="MAJOR OUTER MEMBRANE PROTEIN P.IA"/>
    <property type="match status" value="1"/>
</dbReference>
<keyword evidence="5" id="KW-0812">Transmembrane</keyword>
<feature type="domain" description="Porin" evidence="12">
    <location>
        <begin position="6"/>
        <end position="306"/>
    </location>
</feature>
<evidence type="ECO:0000256" key="2">
    <source>
        <dbReference type="ARBA" id="ARBA00011233"/>
    </source>
</evidence>
<dbReference type="GO" id="GO:0046930">
    <property type="term" value="C:pore complex"/>
    <property type="evidence" value="ECO:0007669"/>
    <property type="project" value="UniProtKB-KW"/>
</dbReference>
<keyword evidence="10" id="KW-0998">Cell outer membrane</keyword>
<proteinExistence type="predicted"/>
<keyword evidence="7" id="KW-0406">Ion transport</keyword>
<evidence type="ECO:0000256" key="3">
    <source>
        <dbReference type="ARBA" id="ARBA00022448"/>
    </source>
</evidence>